<proteinExistence type="inferred from homology"/>
<feature type="transmembrane region" description="Helical" evidence="7">
    <location>
        <begin position="127"/>
        <end position="147"/>
    </location>
</feature>
<gene>
    <name evidence="9" type="ORF">HJG52_06630</name>
</gene>
<comment type="caution">
    <text evidence="7">Lacks conserved residue(s) required for the propagation of feature annotation.</text>
</comment>
<evidence type="ECO:0000313" key="9">
    <source>
        <dbReference type="EMBL" id="NNM45679.1"/>
    </source>
</evidence>
<sequence>MDDLVEGWPFWAVYAFFLVVVLARSNATYWAGRGLRAGSARSSRLAGHLDRPAVVRTEAVVRRWGAVAVTLSFLTIGAQTLVNAAAGALRMPLRRYLPANVLGSLAWAGIYTTVGFAVVEAWLGGSWLWLALAVVLVLVVVVVSRVVRARVARD</sequence>
<dbReference type="InterPro" id="IPR032816">
    <property type="entry name" value="VTT_dom"/>
</dbReference>
<dbReference type="EMBL" id="JABEPQ010000001">
    <property type="protein sequence ID" value="NNM45679.1"/>
    <property type="molecule type" value="Genomic_DNA"/>
</dbReference>
<name>A0A849HEX2_9MICO</name>
<protein>
    <recommendedName>
        <fullName evidence="8">VTT domain-containing protein</fullName>
    </recommendedName>
</protein>
<accession>A0A849HEX2</accession>
<evidence type="ECO:0000256" key="7">
    <source>
        <dbReference type="RuleBase" id="RU367016"/>
    </source>
</evidence>
<organism evidence="9 10">
    <name type="scientific">Knoellia koreensis</name>
    <dbReference type="NCBI Taxonomy" id="2730921"/>
    <lineage>
        <taxon>Bacteria</taxon>
        <taxon>Bacillati</taxon>
        <taxon>Actinomycetota</taxon>
        <taxon>Actinomycetes</taxon>
        <taxon>Micrococcales</taxon>
        <taxon>Intrasporangiaceae</taxon>
        <taxon>Knoellia</taxon>
    </lineage>
</organism>
<evidence type="ECO:0000313" key="10">
    <source>
        <dbReference type="Proteomes" id="UP000588586"/>
    </source>
</evidence>
<keyword evidence="5 7" id="KW-1133">Transmembrane helix</keyword>
<dbReference type="GO" id="GO:0005886">
    <property type="term" value="C:plasma membrane"/>
    <property type="evidence" value="ECO:0007669"/>
    <property type="project" value="UniProtKB-SubCell"/>
</dbReference>
<dbReference type="PANTHER" id="PTHR30353:SF15">
    <property type="entry name" value="INNER MEMBRANE PROTEIN YABI"/>
    <property type="match status" value="1"/>
</dbReference>
<keyword evidence="4 7" id="KW-0812">Transmembrane</keyword>
<keyword evidence="10" id="KW-1185">Reference proteome</keyword>
<comment type="subcellular location">
    <subcellularLocation>
        <location evidence="1 7">Cell membrane</location>
        <topology evidence="1 7">Multi-pass membrane protein</topology>
    </subcellularLocation>
</comment>
<evidence type="ECO:0000259" key="8">
    <source>
        <dbReference type="Pfam" id="PF09335"/>
    </source>
</evidence>
<dbReference type="InterPro" id="IPR032818">
    <property type="entry name" value="DedA-like"/>
</dbReference>
<dbReference type="PANTHER" id="PTHR30353">
    <property type="entry name" value="INNER MEMBRANE PROTEIN DEDA-RELATED"/>
    <property type="match status" value="1"/>
</dbReference>
<dbReference type="Proteomes" id="UP000588586">
    <property type="component" value="Unassembled WGS sequence"/>
</dbReference>
<feature type="transmembrane region" description="Helical" evidence="7">
    <location>
        <begin position="12"/>
        <end position="32"/>
    </location>
</feature>
<dbReference type="RefSeq" id="WP_171242671.1">
    <property type="nucleotide sequence ID" value="NZ_JABEPQ010000001.1"/>
</dbReference>
<evidence type="ECO:0000256" key="3">
    <source>
        <dbReference type="ARBA" id="ARBA00022475"/>
    </source>
</evidence>
<comment type="similarity">
    <text evidence="2 7">Belongs to the DedA family.</text>
</comment>
<dbReference type="AlphaFoldDB" id="A0A849HEX2"/>
<keyword evidence="6 7" id="KW-0472">Membrane</keyword>
<evidence type="ECO:0000256" key="5">
    <source>
        <dbReference type="ARBA" id="ARBA00022989"/>
    </source>
</evidence>
<evidence type="ECO:0000256" key="1">
    <source>
        <dbReference type="ARBA" id="ARBA00004651"/>
    </source>
</evidence>
<comment type="caution">
    <text evidence="9">The sequence shown here is derived from an EMBL/GenBank/DDBJ whole genome shotgun (WGS) entry which is preliminary data.</text>
</comment>
<reference evidence="9 10" key="1">
    <citation type="submission" date="2020-04" db="EMBL/GenBank/DDBJ databases">
        <title>Knoellia sp. isolate from air conditioner.</title>
        <authorList>
            <person name="Chea S."/>
            <person name="Kim D.-U."/>
        </authorList>
    </citation>
    <scope>NUCLEOTIDE SEQUENCE [LARGE SCALE GENOMIC DNA]</scope>
    <source>
        <strain evidence="9 10">DB2414S</strain>
    </source>
</reference>
<evidence type="ECO:0000256" key="6">
    <source>
        <dbReference type="ARBA" id="ARBA00023136"/>
    </source>
</evidence>
<evidence type="ECO:0000256" key="4">
    <source>
        <dbReference type="ARBA" id="ARBA00022692"/>
    </source>
</evidence>
<dbReference type="Pfam" id="PF09335">
    <property type="entry name" value="VTT_dom"/>
    <property type="match status" value="1"/>
</dbReference>
<keyword evidence="3 7" id="KW-1003">Cell membrane</keyword>
<feature type="domain" description="VTT" evidence="8">
    <location>
        <begin position="10"/>
        <end position="115"/>
    </location>
</feature>
<evidence type="ECO:0000256" key="2">
    <source>
        <dbReference type="ARBA" id="ARBA00010792"/>
    </source>
</evidence>
<feature type="transmembrane region" description="Helical" evidence="7">
    <location>
        <begin position="99"/>
        <end position="121"/>
    </location>
</feature>